<dbReference type="RefSeq" id="WP_191798109.1">
    <property type="nucleotide sequence ID" value="NZ_JACSQQ010000050.1"/>
</dbReference>
<feature type="region of interest" description="Disordered" evidence="1">
    <location>
        <begin position="63"/>
        <end position="85"/>
    </location>
</feature>
<comment type="caution">
    <text evidence="3">The sequence shown here is derived from an EMBL/GenBank/DDBJ whole genome shotgun (WGS) entry which is preliminary data.</text>
</comment>
<feature type="domain" description="Helix-turn-helix" evidence="2">
    <location>
        <begin position="15"/>
        <end position="58"/>
    </location>
</feature>
<evidence type="ECO:0000313" key="4">
    <source>
        <dbReference type="Proteomes" id="UP000641803"/>
    </source>
</evidence>
<protein>
    <submittedName>
        <fullName evidence="3">Helix-turn-helix domain-containing protein</fullName>
    </submittedName>
</protein>
<gene>
    <name evidence="3" type="ORF">H9652_18370</name>
</gene>
<accession>A0ABR8RX36</accession>
<reference evidence="3 4" key="1">
    <citation type="submission" date="2020-08" db="EMBL/GenBank/DDBJ databases">
        <title>A Genomic Blueprint of the Chicken Gut Microbiome.</title>
        <authorList>
            <person name="Gilroy R."/>
            <person name="Ravi A."/>
            <person name="Getino M."/>
            <person name="Pursley I."/>
            <person name="Horton D.L."/>
            <person name="Alikhan N.-F."/>
            <person name="Baker D."/>
            <person name="Gharbi K."/>
            <person name="Hall N."/>
            <person name="Watson M."/>
            <person name="Adriaenssens E.M."/>
            <person name="Foster-Nyarko E."/>
            <person name="Jarju S."/>
            <person name="Secka A."/>
            <person name="Antonio M."/>
            <person name="Oren A."/>
            <person name="Chaudhuri R."/>
            <person name="La Ragione R.M."/>
            <person name="Hildebrand F."/>
            <person name="Pallen M.J."/>
        </authorList>
    </citation>
    <scope>NUCLEOTIDE SEQUENCE [LARGE SCALE GENOMIC DNA]</scope>
    <source>
        <strain evidence="3 4">Sa4CUA1</strain>
    </source>
</reference>
<evidence type="ECO:0000259" key="2">
    <source>
        <dbReference type="Pfam" id="PF12728"/>
    </source>
</evidence>
<proteinExistence type="predicted"/>
<evidence type="ECO:0000256" key="1">
    <source>
        <dbReference type="SAM" id="MobiDB-lite"/>
    </source>
</evidence>
<dbReference type="InterPro" id="IPR041657">
    <property type="entry name" value="HTH_17"/>
</dbReference>
<organism evidence="3 4">
    <name type="scientific">Oerskovia rustica</name>
    <dbReference type="NCBI Taxonomy" id="2762237"/>
    <lineage>
        <taxon>Bacteria</taxon>
        <taxon>Bacillati</taxon>
        <taxon>Actinomycetota</taxon>
        <taxon>Actinomycetes</taxon>
        <taxon>Micrococcales</taxon>
        <taxon>Cellulomonadaceae</taxon>
        <taxon>Oerskovia</taxon>
    </lineage>
</organism>
<dbReference type="Proteomes" id="UP000641803">
    <property type="component" value="Unassembled WGS sequence"/>
</dbReference>
<sequence length="85" mass="10154">MTEAQNIPEAPFDRAEAARRLGVKESWLRDHRNDIPFVRMGRFIRYTQECLDAYLDRQTVDMRTKHRPLPRRMTPTEMRRAGLIP</sequence>
<name>A0ABR8RX36_9CELL</name>
<dbReference type="Pfam" id="PF12728">
    <property type="entry name" value="HTH_17"/>
    <property type="match status" value="1"/>
</dbReference>
<keyword evidence="4" id="KW-1185">Reference proteome</keyword>
<evidence type="ECO:0000313" key="3">
    <source>
        <dbReference type="EMBL" id="MBD7952369.1"/>
    </source>
</evidence>
<dbReference type="EMBL" id="JACSQQ010000050">
    <property type="protein sequence ID" value="MBD7952369.1"/>
    <property type="molecule type" value="Genomic_DNA"/>
</dbReference>